<dbReference type="GO" id="GO:0051301">
    <property type="term" value="P:cell division"/>
    <property type="evidence" value="ECO:0007669"/>
    <property type="project" value="UniProtKB-KW"/>
</dbReference>
<dbReference type="GeneID" id="39875075"/>
<dbReference type="AlphaFoldDB" id="A0A2H6KE89"/>
<dbReference type="Proteomes" id="UP000236319">
    <property type="component" value="Unassembled WGS sequence"/>
</dbReference>
<gene>
    <name evidence="11" type="ORF">BOVATA_027980</name>
</gene>
<dbReference type="PANTHER" id="PTHR13108">
    <property type="entry name" value="CONDENSIN COMPLEX SUBUNIT 2"/>
    <property type="match status" value="1"/>
</dbReference>
<keyword evidence="12" id="KW-1185">Reference proteome</keyword>
<dbReference type="PANTHER" id="PTHR13108:SF9">
    <property type="entry name" value="CONDENSIN COMPLEX SUBUNIT 2"/>
    <property type="match status" value="1"/>
</dbReference>
<accession>A0A2H6KE89</accession>
<keyword evidence="9" id="KW-0226">DNA condensation</keyword>
<dbReference type="GO" id="GO:0007076">
    <property type="term" value="P:mitotic chromosome condensation"/>
    <property type="evidence" value="ECO:0007669"/>
    <property type="project" value="InterPro"/>
</dbReference>
<dbReference type="GO" id="GO:0003682">
    <property type="term" value="F:chromatin binding"/>
    <property type="evidence" value="ECO:0007669"/>
    <property type="project" value="TreeGrafter"/>
</dbReference>
<comment type="subcellular location">
    <subcellularLocation>
        <location evidence="1">Chromosome</location>
    </subcellularLocation>
    <subcellularLocation>
        <location evidence="2">Cytoplasm</location>
    </subcellularLocation>
</comment>
<keyword evidence="10" id="KW-0131">Cell cycle</keyword>
<comment type="caution">
    <text evidence="11">The sequence shown here is derived from an EMBL/GenBank/DDBJ whole genome shotgun (WGS) entry which is preliminary data.</text>
</comment>
<sequence length="786" mass="85403">MDRPTHKLGAKRRLCGDDVAAAPTMVKRPATAPPAAASGNQQDLLSLFTDCMSALSTNKICSRNAFEIGFIDHMTDLVHLDGGSDDDESIPELPSSDPVSAASRRLNFTRASKVVESASKIYGYRIEAIYDQTFNVLMSMNSANQSEGGGPLTTAEKSRNRTRVKVDYTSGSRTLAPEADVTLSEIPVDNVVLDPYFLKISSMFDQSGAQGLLLTNLQVTDDLSLDLDGDSMVFSPPNALHAEATAAYLSCNAVRKVALSSVTDVSKLEILPEASYFRNQLQRLQDLKRRRQSGAATDMDAYTEPQQDAASLMDLHDSGSAADPYVDDCSSDVALTQPDPGMEGPPYGFLDTGSDGYLGATFSTVSMNSDGATAASIATSNSSRASIASSVTVPQRLIRALGGTTMSIKQRLAEIDLFGGSQFSYYMPNIKMASAGNHETTPAGLDGAGRKTDKSAKYRAADHRDILAFMRSRSASEEFDSIDRINGMLQARTPIRPHGIFTAPDYTGSIFKFSDAFLTRLCTLGNRMLRLANDNDWRTLQAENQAPPVLHIHYTRDQEAPFSFMRIGENFSWKEDEEVGLSRDEDAWFAYQDVVEGSASEFGLDEMDSDAMHISASQDHSLQISIDDMYEEDTFDVDLPRSQPVDGGSTLESAPEANHGALVPAPVAVYVDIFKIKKTLCSVVLPPPDFQEALEDGISLGNASASSQPRRETSCMFQRAISETLDRLQSSDVAALSSHIMFVCLLHVCNEQNLLLRQGAALEDFQICVDAPKEHHLGNFSSTLST</sequence>
<evidence type="ECO:0000313" key="12">
    <source>
        <dbReference type="Proteomes" id="UP000236319"/>
    </source>
</evidence>
<evidence type="ECO:0000256" key="3">
    <source>
        <dbReference type="ARBA" id="ARBA00009471"/>
    </source>
</evidence>
<evidence type="ECO:0000256" key="6">
    <source>
        <dbReference type="ARBA" id="ARBA00022490"/>
    </source>
</evidence>
<evidence type="ECO:0000256" key="1">
    <source>
        <dbReference type="ARBA" id="ARBA00004286"/>
    </source>
</evidence>
<keyword evidence="7" id="KW-0132">Cell division</keyword>
<dbReference type="VEuPathDB" id="PiroplasmaDB:BOVATA_027980"/>
<dbReference type="EMBL" id="BDSA01000003">
    <property type="protein sequence ID" value="GBE61305.1"/>
    <property type="molecule type" value="Genomic_DNA"/>
</dbReference>
<protein>
    <recommendedName>
        <fullName evidence="4">Condensin complex subunit 2</fullName>
    </recommendedName>
</protein>
<comment type="similarity">
    <text evidence="3">Belongs to the CND2 (condensin subunit 2) family.</text>
</comment>
<dbReference type="InterPro" id="IPR022816">
    <property type="entry name" value="Condensin_barren_su2"/>
</dbReference>
<proteinExistence type="inferred from homology"/>
<evidence type="ECO:0000256" key="8">
    <source>
        <dbReference type="ARBA" id="ARBA00022776"/>
    </source>
</evidence>
<dbReference type="GO" id="GO:0000796">
    <property type="term" value="C:condensin complex"/>
    <property type="evidence" value="ECO:0007669"/>
    <property type="project" value="InterPro"/>
</dbReference>
<evidence type="ECO:0000256" key="9">
    <source>
        <dbReference type="ARBA" id="ARBA00023067"/>
    </source>
</evidence>
<dbReference type="GO" id="GO:0005737">
    <property type="term" value="C:cytoplasm"/>
    <property type="evidence" value="ECO:0007669"/>
    <property type="project" value="UniProtKB-SubCell"/>
</dbReference>
<organism evidence="11 12">
    <name type="scientific">Babesia ovata</name>
    <dbReference type="NCBI Taxonomy" id="189622"/>
    <lineage>
        <taxon>Eukaryota</taxon>
        <taxon>Sar</taxon>
        <taxon>Alveolata</taxon>
        <taxon>Apicomplexa</taxon>
        <taxon>Aconoidasida</taxon>
        <taxon>Piroplasmida</taxon>
        <taxon>Babesiidae</taxon>
        <taxon>Babesia</taxon>
    </lineage>
</organism>
<evidence type="ECO:0000256" key="10">
    <source>
        <dbReference type="ARBA" id="ARBA00023306"/>
    </source>
</evidence>
<evidence type="ECO:0000256" key="4">
    <source>
        <dbReference type="ARBA" id="ARBA00016065"/>
    </source>
</evidence>
<dbReference type="Pfam" id="PF05786">
    <property type="entry name" value="Cnd2"/>
    <property type="match status" value="2"/>
</dbReference>
<dbReference type="RefSeq" id="XP_028867548.1">
    <property type="nucleotide sequence ID" value="XM_029011715.1"/>
</dbReference>
<keyword evidence="5" id="KW-0158">Chromosome</keyword>
<dbReference type="OrthoDB" id="362021at2759"/>
<keyword evidence="8" id="KW-0498">Mitosis</keyword>
<name>A0A2H6KE89_9APIC</name>
<reference evidence="11 12" key="1">
    <citation type="journal article" date="2017" name="BMC Genomics">
        <title>Whole-genome assembly of Babesia ovata and comparative genomics between closely related pathogens.</title>
        <authorList>
            <person name="Yamagishi J."/>
            <person name="Asada M."/>
            <person name="Hakimi H."/>
            <person name="Tanaka T.Q."/>
            <person name="Sugimoto C."/>
            <person name="Kawazu S."/>
        </authorList>
    </citation>
    <scope>NUCLEOTIDE SEQUENCE [LARGE SCALE GENOMIC DNA]</scope>
    <source>
        <strain evidence="11 12">Miyake</strain>
    </source>
</reference>
<evidence type="ECO:0000256" key="2">
    <source>
        <dbReference type="ARBA" id="ARBA00004496"/>
    </source>
</evidence>
<evidence type="ECO:0000256" key="7">
    <source>
        <dbReference type="ARBA" id="ARBA00022618"/>
    </source>
</evidence>
<evidence type="ECO:0000256" key="5">
    <source>
        <dbReference type="ARBA" id="ARBA00022454"/>
    </source>
</evidence>
<evidence type="ECO:0000313" key="11">
    <source>
        <dbReference type="EMBL" id="GBE61305.1"/>
    </source>
</evidence>
<keyword evidence="6" id="KW-0963">Cytoplasm</keyword>